<dbReference type="EMBL" id="QXJK01000003">
    <property type="protein sequence ID" value="RIX35601.1"/>
    <property type="molecule type" value="Genomic_DNA"/>
</dbReference>
<dbReference type="RefSeq" id="WP_119664437.1">
    <property type="nucleotide sequence ID" value="NZ_JBQQOK010000014.1"/>
</dbReference>
<keyword evidence="2" id="KW-1185">Reference proteome</keyword>
<reference evidence="1 2" key="1">
    <citation type="submission" date="2018-09" db="EMBL/GenBank/DDBJ databases">
        <title>Optimization and identification of Corynebacterium falsenii FN1-14 from fish paste.</title>
        <authorList>
            <person name="Daroonpunt R."/>
            <person name="Tanasupawat S."/>
        </authorList>
    </citation>
    <scope>NUCLEOTIDE SEQUENCE [LARGE SCALE GENOMIC DNA]</scope>
    <source>
        <strain evidence="1 2">FN1-14</strain>
    </source>
</reference>
<organism evidence="1 2">
    <name type="scientific">Corynebacterium falsenii</name>
    <dbReference type="NCBI Taxonomy" id="108486"/>
    <lineage>
        <taxon>Bacteria</taxon>
        <taxon>Bacillati</taxon>
        <taxon>Actinomycetota</taxon>
        <taxon>Actinomycetes</taxon>
        <taxon>Mycobacteriales</taxon>
        <taxon>Corynebacteriaceae</taxon>
        <taxon>Corynebacterium</taxon>
    </lineage>
</organism>
<accession>A0A418Q7Y0</accession>
<dbReference type="STRING" id="1451189.CFAL_05175"/>
<dbReference type="PANTHER" id="PTHR43667">
    <property type="entry name" value="CYCLOPROPANE-FATTY-ACYL-PHOSPHOLIPID SYNTHASE"/>
    <property type="match status" value="1"/>
</dbReference>
<evidence type="ECO:0000313" key="2">
    <source>
        <dbReference type="Proteomes" id="UP000285278"/>
    </source>
</evidence>
<dbReference type="InterPro" id="IPR050723">
    <property type="entry name" value="CFA/CMAS"/>
</dbReference>
<dbReference type="OrthoDB" id="9782855at2"/>
<proteinExistence type="predicted"/>
<gene>
    <name evidence="1" type="ORF">D3M95_03535</name>
</gene>
<dbReference type="InterPro" id="IPR029063">
    <property type="entry name" value="SAM-dependent_MTases_sf"/>
</dbReference>
<dbReference type="AlphaFoldDB" id="A0A418Q7Y0"/>
<evidence type="ECO:0000313" key="1">
    <source>
        <dbReference type="EMBL" id="RIX35601.1"/>
    </source>
</evidence>
<dbReference type="PANTHER" id="PTHR43667:SF2">
    <property type="entry name" value="FATTY ACID C-METHYL TRANSFERASE"/>
    <property type="match status" value="1"/>
</dbReference>
<dbReference type="Gene3D" id="3.40.50.150">
    <property type="entry name" value="Vaccinia Virus protein VP39"/>
    <property type="match status" value="1"/>
</dbReference>
<sequence>MPEYNRSYVDARRWPYLVDQPQAPLMGRRAQDVSQRLEQSLVAHGIGLDSRTVPYFHMYDGQVIDRMVARGWLGLAEGYMLGEWTADPLPDVLSALLDQPLEGKLGRVFARRAAKQRAKGTVPGTGELPEGLVELYAGATRATGAAQFSSSSRTTATETIEVPVAQGSRKTVPATVDFTWFGEPDGADRLDLDDCQMRRIEGMLTEASVGRGDRVLELPSTGGQLAIQAALRGASVDILCSDEDHALAVEARVRAAGVGGAIQIEVIDQPIPSPRQWSGRYHAVFSVERMETLGTAGLRQYLRAVDRMLAADGVAVIQTVVATESMRETARESLDVMRSYVWPALEYPTVEAVRTTVAGHTGLRVAAENYMGAHLAATIPLWRANFMARERQAAAAGFDQVFRRLWDYQLALHDALVAGGDIDCVQFVLRPRR</sequence>
<comment type="caution">
    <text evidence="1">The sequence shown here is derived from an EMBL/GenBank/DDBJ whole genome shotgun (WGS) entry which is preliminary data.</text>
</comment>
<dbReference type="SUPFAM" id="SSF53335">
    <property type="entry name" value="S-adenosyl-L-methionine-dependent methyltransferases"/>
    <property type="match status" value="1"/>
</dbReference>
<name>A0A418Q7Y0_9CORY</name>
<dbReference type="Proteomes" id="UP000285278">
    <property type="component" value="Unassembled WGS sequence"/>
</dbReference>
<protein>
    <submittedName>
        <fullName evidence="1">Cyclopropane-fatty-acyl-phospholipid synthase</fullName>
    </submittedName>
</protein>
<dbReference type="Pfam" id="PF02353">
    <property type="entry name" value="CMAS"/>
    <property type="match status" value="1"/>
</dbReference>